<gene>
    <name evidence="1" type="ORF">SAMN05216522_110142</name>
</gene>
<accession>A0A1H9L2K6</accession>
<name>A0A1H9L2K6_9GAMM</name>
<dbReference type="Proteomes" id="UP000242515">
    <property type="component" value="Unassembled WGS sequence"/>
</dbReference>
<dbReference type="OrthoDB" id="794286at2"/>
<dbReference type="AlphaFoldDB" id="A0A1H9L2K6"/>
<protein>
    <recommendedName>
        <fullName evidence="3">DUF3574 domain-containing protein</fullName>
    </recommendedName>
</protein>
<evidence type="ECO:0000313" key="1">
    <source>
        <dbReference type="EMBL" id="SER05610.1"/>
    </source>
</evidence>
<evidence type="ECO:0008006" key="3">
    <source>
        <dbReference type="Google" id="ProtNLM"/>
    </source>
</evidence>
<reference evidence="2" key="1">
    <citation type="submission" date="2016-10" db="EMBL/GenBank/DDBJ databases">
        <authorList>
            <person name="Varghese N."/>
            <person name="Submissions S."/>
        </authorList>
    </citation>
    <scope>NUCLEOTIDE SEQUENCE [LARGE SCALE GENOMIC DNA]</scope>
    <source>
        <strain evidence="2">8N4</strain>
    </source>
</reference>
<dbReference type="EMBL" id="FOGC01000010">
    <property type="protein sequence ID" value="SER05610.1"/>
    <property type="molecule type" value="Genomic_DNA"/>
</dbReference>
<dbReference type="Pfam" id="PF12098">
    <property type="entry name" value="DUF3574"/>
    <property type="match status" value="1"/>
</dbReference>
<proteinExistence type="predicted"/>
<organism evidence="1 2">
    <name type="scientific">Rosenbergiella nectarea</name>
    <dbReference type="NCBI Taxonomy" id="988801"/>
    <lineage>
        <taxon>Bacteria</taxon>
        <taxon>Pseudomonadati</taxon>
        <taxon>Pseudomonadota</taxon>
        <taxon>Gammaproteobacteria</taxon>
        <taxon>Enterobacterales</taxon>
        <taxon>Erwiniaceae</taxon>
        <taxon>Rosenbergiella</taxon>
    </lineage>
</organism>
<dbReference type="STRING" id="988801.SAMN05216522_110142"/>
<keyword evidence="2" id="KW-1185">Reference proteome</keyword>
<sequence length="108" mass="12260">MGNAMQQTQPWFGLSRPDGPSISTQQWRHFVDQVITPVFPNGLSIVEAKGQWLGNNGERLSENSRGLLLIYPASKEKSQAIDLIRTRYRQLFAQEAVMRIDRPVCVAF</sequence>
<evidence type="ECO:0000313" key="2">
    <source>
        <dbReference type="Proteomes" id="UP000242515"/>
    </source>
</evidence>
<dbReference type="InterPro" id="IPR021957">
    <property type="entry name" value="DUF3574"/>
</dbReference>